<name>V4AHA8_LOTGI</name>
<gene>
    <name evidence="8" type="ORF">LOTGIDRAFT_237715</name>
</gene>
<dbReference type="InterPro" id="IPR036388">
    <property type="entry name" value="WH-like_DNA-bd_sf"/>
</dbReference>
<dbReference type="GO" id="GO:0006289">
    <property type="term" value="P:nucleotide-excision repair"/>
    <property type="evidence" value="ECO:0007669"/>
    <property type="project" value="TreeGrafter"/>
</dbReference>
<evidence type="ECO:0000256" key="2">
    <source>
        <dbReference type="ARBA" id="ARBA00007815"/>
    </source>
</evidence>
<dbReference type="InterPro" id="IPR036390">
    <property type="entry name" value="WH_DNA-bd_sf"/>
</dbReference>
<evidence type="ECO:0000259" key="7">
    <source>
        <dbReference type="Pfam" id="PF08784"/>
    </source>
</evidence>
<evidence type="ECO:0000256" key="6">
    <source>
        <dbReference type="SAM" id="MobiDB-lite"/>
    </source>
</evidence>
<sequence length="256" mass="27657">MWNNQGGGFDGGGGGFQSPGGFGTPQQSQEKKGARSRAQNILPCTVAQVFNATQNEDKFFTGDTEMLQITIVGLVRTVKETQTRIDYEVDDMTGPPIEVKQFVDNDDSVPEDERVPTMRENTYVRVSGHVRSFGGKRSIVAYKMVPVLDMNELSCHMLEIIHSHLVLTSSPITMSATGDAGGNIGGGGIIGLTPIQNQIHLIIKNNPSETGANVMSVCQNLKGIPVKAVKDAIDFLSSEGHIYSTIDEDHYKATDG</sequence>
<feature type="region of interest" description="Disordered" evidence="6">
    <location>
        <begin position="1"/>
        <end position="37"/>
    </location>
</feature>
<dbReference type="FunFam" id="1.10.10.10:FF:000168">
    <property type="entry name" value="Replication protein A 32 kDa subunit"/>
    <property type="match status" value="1"/>
</dbReference>
<keyword evidence="3" id="KW-0235">DNA replication</keyword>
<dbReference type="GO" id="GO:0000781">
    <property type="term" value="C:chromosome, telomeric region"/>
    <property type="evidence" value="ECO:0007669"/>
    <property type="project" value="TreeGrafter"/>
</dbReference>
<accession>V4AHA8</accession>
<dbReference type="GeneID" id="20250541"/>
<dbReference type="GO" id="GO:0035861">
    <property type="term" value="C:site of double-strand break"/>
    <property type="evidence" value="ECO:0007669"/>
    <property type="project" value="TreeGrafter"/>
</dbReference>
<feature type="compositionally biased region" description="Gly residues" evidence="6">
    <location>
        <begin position="1"/>
        <end position="23"/>
    </location>
</feature>
<proteinExistence type="inferred from homology"/>
<dbReference type="CTD" id="20250541"/>
<dbReference type="InterPro" id="IPR040260">
    <property type="entry name" value="RFA2-like"/>
</dbReference>
<dbReference type="Gene3D" id="2.40.50.140">
    <property type="entry name" value="Nucleic acid-binding proteins"/>
    <property type="match status" value="1"/>
</dbReference>
<dbReference type="EMBL" id="KB200027">
    <property type="protein sequence ID" value="ESP03409.1"/>
    <property type="molecule type" value="Genomic_DNA"/>
</dbReference>
<dbReference type="PANTHER" id="PTHR13989:SF16">
    <property type="entry name" value="REPLICATION PROTEIN A2"/>
    <property type="match status" value="1"/>
</dbReference>
<dbReference type="GO" id="GO:0003697">
    <property type="term" value="F:single-stranded DNA binding"/>
    <property type="evidence" value="ECO:0007669"/>
    <property type="project" value="TreeGrafter"/>
</dbReference>
<feature type="domain" description="Replication protein A C-terminal" evidence="7">
    <location>
        <begin position="190"/>
        <end position="249"/>
    </location>
</feature>
<dbReference type="Pfam" id="PF08784">
    <property type="entry name" value="RPA_C"/>
    <property type="match status" value="1"/>
</dbReference>
<dbReference type="PIRSF" id="PIRSF036949">
    <property type="entry name" value="RPA32"/>
    <property type="match status" value="1"/>
</dbReference>
<dbReference type="STRING" id="225164.V4AHA8"/>
<keyword evidence="9" id="KW-1185">Reference proteome</keyword>
<evidence type="ECO:0000313" key="9">
    <source>
        <dbReference type="Proteomes" id="UP000030746"/>
    </source>
</evidence>
<evidence type="ECO:0000256" key="3">
    <source>
        <dbReference type="ARBA" id="ARBA00022705"/>
    </source>
</evidence>
<protein>
    <recommendedName>
        <fullName evidence="7">Replication protein A C-terminal domain-containing protein</fullName>
    </recommendedName>
</protein>
<dbReference type="OrthoDB" id="25571at2759"/>
<evidence type="ECO:0000313" key="8">
    <source>
        <dbReference type="EMBL" id="ESP03409.1"/>
    </source>
</evidence>
<dbReference type="InterPro" id="IPR012340">
    <property type="entry name" value="NA-bd_OB-fold"/>
</dbReference>
<reference evidence="8 9" key="1">
    <citation type="journal article" date="2013" name="Nature">
        <title>Insights into bilaterian evolution from three spiralian genomes.</title>
        <authorList>
            <person name="Simakov O."/>
            <person name="Marletaz F."/>
            <person name="Cho S.J."/>
            <person name="Edsinger-Gonzales E."/>
            <person name="Havlak P."/>
            <person name="Hellsten U."/>
            <person name="Kuo D.H."/>
            <person name="Larsson T."/>
            <person name="Lv J."/>
            <person name="Arendt D."/>
            <person name="Savage R."/>
            <person name="Osoegawa K."/>
            <person name="de Jong P."/>
            <person name="Grimwood J."/>
            <person name="Chapman J.A."/>
            <person name="Shapiro H."/>
            <person name="Aerts A."/>
            <person name="Otillar R.P."/>
            <person name="Terry A.Y."/>
            <person name="Boore J.L."/>
            <person name="Grigoriev I.V."/>
            <person name="Lindberg D.R."/>
            <person name="Seaver E.C."/>
            <person name="Weisblat D.A."/>
            <person name="Putnam N.H."/>
            <person name="Rokhsar D.S."/>
        </authorList>
    </citation>
    <scope>NUCLEOTIDE SEQUENCE [LARGE SCALE GENOMIC DNA]</scope>
</reference>
<dbReference type="Gene3D" id="1.10.10.10">
    <property type="entry name" value="Winged helix-like DNA-binding domain superfamily/Winged helix DNA-binding domain"/>
    <property type="match status" value="1"/>
</dbReference>
<dbReference type="SUPFAM" id="SSF46785">
    <property type="entry name" value="Winged helix' DNA-binding domain"/>
    <property type="match status" value="1"/>
</dbReference>
<evidence type="ECO:0000256" key="4">
    <source>
        <dbReference type="ARBA" id="ARBA00023125"/>
    </source>
</evidence>
<keyword evidence="5" id="KW-0539">Nucleus</keyword>
<dbReference type="GO" id="GO:0006260">
    <property type="term" value="P:DNA replication"/>
    <property type="evidence" value="ECO:0007669"/>
    <property type="project" value="UniProtKB-KW"/>
</dbReference>
<comment type="similarity">
    <text evidence="2">Belongs to the replication factor A protein 2 family.</text>
</comment>
<dbReference type="KEGG" id="lgi:LOTGIDRAFT_237715"/>
<evidence type="ECO:0000256" key="1">
    <source>
        <dbReference type="ARBA" id="ARBA00004123"/>
    </source>
</evidence>
<dbReference type="HOGENOM" id="CLU_051033_1_0_1"/>
<dbReference type="Proteomes" id="UP000030746">
    <property type="component" value="Unassembled WGS sequence"/>
</dbReference>
<dbReference type="SUPFAM" id="SSF50249">
    <property type="entry name" value="Nucleic acid-binding proteins"/>
    <property type="match status" value="1"/>
</dbReference>
<dbReference type="GO" id="GO:0005662">
    <property type="term" value="C:DNA replication factor A complex"/>
    <property type="evidence" value="ECO:0007669"/>
    <property type="project" value="TreeGrafter"/>
</dbReference>
<dbReference type="InterPro" id="IPR014892">
    <property type="entry name" value="RPA_C"/>
</dbReference>
<dbReference type="OMA" id="SFGNKRY"/>
<evidence type="ECO:0000256" key="5">
    <source>
        <dbReference type="ARBA" id="ARBA00023242"/>
    </source>
</evidence>
<dbReference type="AlphaFoldDB" id="V4AHA8"/>
<dbReference type="RefSeq" id="XP_009045942.1">
    <property type="nucleotide sequence ID" value="XM_009047694.1"/>
</dbReference>
<dbReference type="PANTHER" id="PTHR13989">
    <property type="entry name" value="REPLICATION PROTEIN A-RELATED"/>
    <property type="match status" value="1"/>
</dbReference>
<organism evidence="8 9">
    <name type="scientific">Lottia gigantea</name>
    <name type="common">Giant owl limpet</name>
    <dbReference type="NCBI Taxonomy" id="225164"/>
    <lineage>
        <taxon>Eukaryota</taxon>
        <taxon>Metazoa</taxon>
        <taxon>Spiralia</taxon>
        <taxon>Lophotrochozoa</taxon>
        <taxon>Mollusca</taxon>
        <taxon>Gastropoda</taxon>
        <taxon>Patellogastropoda</taxon>
        <taxon>Lottioidea</taxon>
        <taxon>Lottiidae</taxon>
        <taxon>Lottia</taxon>
    </lineage>
</organism>
<dbReference type="CDD" id="cd04478">
    <property type="entry name" value="RPA2_DBD_D"/>
    <property type="match status" value="1"/>
</dbReference>
<keyword evidence="4" id="KW-0238">DNA-binding</keyword>
<dbReference type="InterPro" id="IPR014646">
    <property type="entry name" value="Rfa2/RPA32"/>
</dbReference>
<comment type="subcellular location">
    <subcellularLocation>
        <location evidence="1">Nucleus</location>
    </subcellularLocation>
</comment>
<dbReference type="GO" id="GO:0000724">
    <property type="term" value="P:double-strand break repair via homologous recombination"/>
    <property type="evidence" value="ECO:0007669"/>
    <property type="project" value="TreeGrafter"/>
</dbReference>